<dbReference type="SUPFAM" id="SSF53448">
    <property type="entry name" value="Nucleotide-diphospho-sugar transferases"/>
    <property type="match status" value="1"/>
</dbReference>
<dbReference type="EMBL" id="NOZQ01000032">
    <property type="protein sequence ID" value="OYD17118.1"/>
    <property type="molecule type" value="Genomic_DNA"/>
</dbReference>
<dbReference type="InterPro" id="IPR050834">
    <property type="entry name" value="Glycosyltransf_2"/>
</dbReference>
<dbReference type="InterPro" id="IPR029044">
    <property type="entry name" value="Nucleotide-diphossugar_trans"/>
</dbReference>
<accession>A0A235BXP3</accession>
<dbReference type="Pfam" id="PF00535">
    <property type="entry name" value="Glycos_transf_2"/>
    <property type="match status" value="1"/>
</dbReference>
<dbReference type="Gene3D" id="3.90.550.10">
    <property type="entry name" value="Spore Coat Polysaccharide Biosynthesis Protein SpsA, Chain A"/>
    <property type="match status" value="1"/>
</dbReference>
<dbReference type="AlphaFoldDB" id="A0A235BXP3"/>
<dbReference type="Proteomes" id="UP000215215">
    <property type="component" value="Unassembled WGS sequence"/>
</dbReference>
<reference evidence="2 3" key="1">
    <citation type="submission" date="2017-07" db="EMBL/GenBank/DDBJ databases">
        <title>Recovery of genomes from metagenomes via a dereplication, aggregation, and scoring strategy.</title>
        <authorList>
            <person name="Sieber C.M."/>
            <person name="Probst A.J."/>
            <person name="Sharrar A."/>
            <person name="Thomas B.C."/>
            <person name="Hess M."/>
            <person name="Tringe S.G."/>
            <person name="Banfield J.F."/>
        </authorList>
    </citation>
    <scope>NUCLEOTIDE SEQUENCE [LARGE SCALE GENOMIC DNA]</scope>
    <source>
        <strain evidence="2">JGI_Cruoil_03_44_89</strain>
    </source>
</reference>
<dbReference type="InterPro" id="IPR001173">
    <property type="entry name" value="Glyco_trans_2-like"/>
</dbReference>
<dbReference type="PANTHER" id="PTHR43685:SF3">
    <property type="entry name" value="SLR2126 PROTEIN"/>
    <property type="match status" value="1"/>
</dbReference>
<sequence length="287" mass="33301">MNVSVITPTRNRAHILQYCIERLLDQTRQPDEIIVVDDASNDGTEGLSILKKTKYIKFEERIGHWRARNIAVREAAGDLIIFVDSDVLVARNFIEDHLFLHEKDAKIVVQGLVRHIRSPRSFGNFTLRVDGLCLTGLVIQNCSLRKKWILDAGLFDDYKLMGYMDVEFGMRLKKMGIRRVVSVRRCIAYHVDGYPTREWLNNLLSKFEERGRTSWRFIQRAKSWTGEGISNRRVVLLSNMLSTPRWAEKGRLVDLLLKSVDSPFIFVFPLLKEVLKLHYRAKGIREG</sequence>
<comment type="caution">
    <text evidence="2">The sequence shown here is derived from an EMBL/GenBank/DDBJ whole genome shotgun (WGS) entry which is preliminary data.</text>
</comment>
<evidence type="ECO:0000259" key="1">
    <source>
        <dbReference type="Pfam" id="PF00535"/>
    </source>
</evidence>
<protein>
    <recommendedName>
        <fullName evidence="1">Glycosyltransferase 2-like domain-containing protein</fullName>
    </recommendedName>
</protein>
<dbReference type="CDD" id="cd00761">
    <property type="entry name" value="Glyco_tranf_GTA_type"/>
    <property type="match status" value="1"/>
</dbReference>
<feature type="domain" description="Glycosyltransferase 2-like" evidence="1">
    <location>
        <begin position="4"/>
        <end position="120"/>
    </location>
</feature>
<name>A0A235BXP3_UNCW3</name>
<proteinExistence type="predicted"/>
<dbReference type="PANTHER" id="PTHR43685">
    <property type="entry name" value="GLYCOSYLTRANSFERASE"/>
    <property type="match status" value="1"/>
</dbReference>
<organism evidence="2 3">
    <name type="scientific">candidate division WOR-3 bacterium JGI_Cruoil_03_44_89</name>
    <dbReference type="NCBI Taxonomy" id="1973748"/>
    <lineage>
        <taxon>Bacteria</taxon>
        <taxon>Bacteria division WOR-3</taxon>
    </lineage>
</organism>
<evidence type="ECO:0000313" key="3">
    <source>
        <dbReference type="Proteomes" id="UP000215215"/>
    </source>
</evidence>
<gene>
    <name evidence="2" type="ORF">CH333_01915</name>
</gene>
<evidence type="ECO:0000313" key="2">
    <source>
        <dbReference type="EMBL" id="OYD17118.1"/>
    </source>
</evidence>